<dbReference type="PANTHER" id="PTHR31879">
    <property type="entry name" value="DET1- AND DDB1-ASSOCIATED PROTEIN 1"/>
    <property type="match status" value="1"/>
</dbReference>
<feature type="region of interest" description="Disordered" evidence="2">
    <location>
        <begin position="162"/>
        <end position="181"/>
    </location>
</feature>
<feature type="region of interest" description="Disordered" evidence="2">
    <location>
        <begin position="101"/>
        <end position="144"/>
    </location>
</feature>
<dbReference type="PROSITE" id="PS50800">
    <property type="entry name" value="SAP"/>
    <property type="match status" value="1"/>
</dbReference>
<dbReference type="EMBL" id="JAQQAF010000006">
    <property type="protein sequence ID" value="KAJ8477654.1"/>
    <property type="molecule type" value="Genomic_DNA"/>
</dbReference>
<dbReference type="InterPro" id="IPR018276">
    <property type="entry name" value="DDA1_dom"/>
</dbReference>
<dbReference type="InterPro" id="IPR036361">
    <property type="entry name" value="SAP_dom_sf"/>
</dbReference>
<dbReference type="InterPro" id="IPR033575">
    <property type="entry name" value="DDA1-like"/>
</dbReference>
<dbReference type="GO" id="GO:0080008">
    <property type="term" value="C:Cul4-RING E3 ubiquitin ligase complex"/>
    <property type="evidence" value="ECO:0007669"/>
    <property type="project" value="TreeGrafter"/>
</dbReference>
<dbReference type="AlphaFoldDB" id="A0AAV8QRU8"/>
<feature type="compositionally biased region" description="Polar residues" evidence="2">
    <location>
        <begin position="103"/>
        <end position="115"/>
    </location>
</feature>
<dbReference type="GO" id="GO:0032436">
    <property type="term" value="P:positive regulation of proteasomal ubiquitin-dependent protein catabolic process"/>
    <property type="evidence" value="ECO:0007669"/>
    <property type="project" value="TreeGrafter"/>
</dbReference>
<dbReference type="SMART" id="SM00513">
    <property type="entry name" value="SAP"/>
    <property type="match status" value="1"/>
</dbReference>
<sequence>MKTENCCAAPPLAEGAAAKQPSGADRTARGASKYLAGLPSRGLFSSAVLSSNPGGMRVYVCDHETAPPEGQVIKTNTTNILIRALQINKQKSDAKDVIAKSAADSSTVKRSAVTTSERRSPPKKMKTSSASTSHRGSCSSELSEKKLQMMTVEMLRALLKERGLSPKGKKDELIARLKDKA</sequence>
<dbReference type="SUPFAM" id="SSF68906">
    <property type="entry name" value="SAP domain"/>
    <property type="match status" value="1"/>
</dbReference>
<dbReference type="Pfam" id="PF02037">
    <property type="entry name" value="SAP"/>
    <property type="match status" value="1"/>
</dbReference>
<proteinExistence type="inferred from homology"/>
<evidence type="ECO:0000259" key="3">
    <source>
        <dbReference type="PROSITE" id="PS50800"/>
    </source>
</evidence>
<dbReference type="InterPro" id="IPR003034">
    <property type="entry name" value="SAP_dom"/>
</dbReference>
<organism evidence="4 5">
    <name type="scientific">Ensete ventricosum</name>
    <name type="common">Abyssinian banana</name>
    <name type="synonym">Musa ensete</name>
    <dbReference type="NCBI Taxonomy" id="4639"/>
    <lineage>
        <taxon>Eukaryota</taxon>
        <taxon>Viridiplantae</taxon>
        <taxon>Streptophyta</taxon>
        <taxon>Embryophyta</taxon>
        <taxon>Tracheophyta</taxon>
        <taxon>Spermatophyta</taxon>
        <taxon>Magnoliopsida</taxon>
        <taxon>Liliopsida</taxon>
        <taxon>Zingiberales</taxon>
        <taxon>Musaceae</taxon>
        <taxon>Ensete</taxon>
    </lineage>
</organism>
<evidence type="ECO:0000313" key="4">
    <source>
        <dbReference type="EMBL" id="KAJ8477654.1"/>
    </source>
</evidence>
<reference evidence="4 5" key="1">
    <citation type="submission" date="2022-12" db="EMBL/GenBank/DDBJ databases">
        <title>Chromosome-scale assembly of the Ensete ventricosum genome.</title>
        <authorList>
            <person name="Dussert Y."/>
            <person name="Stocks J."/>
            <person name="Wendawek A."/>
            <person name="Woldeyes F."/>
            <person name="Nichols R.A."/>
            <person name="Borrell J.S."/>
        </authorList>
    </citation>
    <scope>NUCLEOTIDE SEQUENCE [LARGE SCALE GENOMIC DNA]</scope>
    <source>
        <strain evidence="5">cv. Maze</strain>
        <tissue evidence="4">Seeds</tissue>
    </source>
</reference>
<feature type="domain" description="SAP" evidence="3">
    <location>
        <begin position="147"/>
        <end position="181"/>
    </location>
</feature>
<dbReference type="Pfam" id="PF10172">
    <property type="entry name" value="DDA1"/>
    <property type="match status" value="1"/>
</dbReference>
<dbReference type="PANTHER" id="PTHR31879:SF2">
    <property type="entry name" value="DET1- AND DDB1-ASSOCIATED PROTEIN 1"/>
    <property type="match status" value="1"/>
</dbReference>
<evidence type="ECO:0000313" key="5">
    <source>
        <dbReference type="Proteomes" id="UP001222027"/>
    </source>
</evidence>
<accession>A0AAV8QRU8</accession>
<comment type="caution">
    <text evidence="4">The sequence shown here is derived from an EMBL/GenBank/DDBJ whole genome shotgun (WGS) entry which is preliminary data.</text>
</comment>
<dbReference type="Gene3D" id="1.10.720.30">
    <property type="entry name" value="SAP domain"/>
    <property type="match status" value="1"/>
</dbReference>
<evidence type="ECO:0000256" key="1">
    <source>
        <dbReference type="ARBA" id="ARBA00008042"/>
    </source>
</evidence>
<name>A0AAV8QRU8_ENSVE</name>
<dbReference type="Proteomes" id="UP001222027">
    <property type="component" value="Unassembled WGS sequence"/>
</dbReference>
<comment type="similarity">
    <text evidence="1">Belongs to the DDA1 family.</text>
</comment>
<protein>
    <recommendedName>
        <fullName evidence="3">SAP domain-containing protein</fullName>
    </recommendedName>
</protein>
<keyword evidence="5" id="KW-1185">Reference proteome</keyword>
<gene>
    <name evidence="4" type="ORF">OPV22_021381</name>
</gene>
<evidence type="ECO:0000256" key="2">
    <source>
        <dbReference type="SAM" id="MobiDB-lite"/>
    </source>
</evidence>
<feature type="compositionally biased region" description="Polar residues" evidence="2">
    <location>
        <begin position="127"/>
        <end position="141"/>
    </location>
</feature>